<accession>A0AAW3ZJK8</accession>
<name>A0AAW3ZJK8_9GAMM</name>
<organism evidence="2 3">
    <name type="scientific">Pseudomarimonas arenosa</name>
    <dbReference type="NCBI Taxonomy" id="2774145"/>
    <lineage>
        <taxon>Bacteria</taxon>
        <taxon>Pseudomonadati</taxon>
        <taxon>Pseudomonadota</taxon>
        <taxon>Gammaproteobacteria</taxon>
        <taxon>Lysobacterales</taxon>
        <taxon>Lysobacteraceae</taxon>
        <taxon>Pseudomarimonas</taxon>
    </lineage>
</organism>
<evidence type="ECO:0000313" key="3">
    <source>
        <dbReference type="Proteomes" id="UP000613768"/>
    </source>
</evidence>
<feature type="transmembrane region" description="Helical" evidence="1">
    <location>
        <begin position="25"/>
        <end position="52"/>
    </location>
</feature>
<evidence type="ECO:0000256" key="1">
    <source>
        <dbReference type="SAM" id="Phobius"/>
    </source>
</evidence>
<keyword evidence="3" id="KW-1185">Reference proteome</keyword>
<protein>
    <submittedName>
        <fullName evidence="2">Uncharacterized protein</fullName>
    </submittedName>
</protein>
<comment type="caution">
    <text evidence="2">The sequence shown here is derived from an EMBL/GenBank/DDBJ whole genome shotgun (WGS) entry which is preliminary data.</text>
</comment>
<evidence type="ECO:0000313" key="2">
    <source>
        <dbReference type="EMBL" id="MBD8524481.1"/>
    </source>
</evidence>
<reference evidence="2 3" key="1">
    <citation type="submission" date="2020-09" db="EMBL/GenBank/DDBJ databases">
        <title>Pseudoxanthomonas sp. CAU 1598 isolated from sand of Yaerae Beach.</title>
        <authorList>
            <person name="Kim W."/>
        </authorList>
    </citation>
    <scope>NUCLEOTIDE SEQUENCE [LARGE SCALE GENOMIC DNA]</scope>
    <source>
        <strain evidence="2 3">CAU 1598</strain>
    </source>
</reference>
<dbReference type="Proteomes" id="UP000613768">
    <property type="component" value="Unassembled WGS sequence"/>
</dbReference>
<dbReference type="AlphaFoldDB" id="A0AAW3ZJK8"/>
<dbReference type="EMBL" id="JACYTR010000002">
    <property type="protein sequence ID" value="MBD8524481.1"/>
    <property type="molecule type" value="Genomic_DNA"/>
</dbReference>
<keyword evidence="1" id="KW-1133">Transmembrane helix</keyword>
<sequence length="56" mass="5998">MLGLLLLPAVAMRYSDEVNWDRFDFMAAALLLGGPFLVGLWLGSAALFAAAARRSA</sequence>
<keyword evidence="1" id="KW-0472">Membrane</keyword>
<keyword evidence="1" id="KW-0812">Transmembrane</keyword>
<proteinExistence type="predicted"/>
<gene>
    <name evidence="2" type="ORF">IFO71_01895</name>
</gene>
<dbReference type="RefSeq" id="WP_192027820.1">
    <property type="nucleotide sequence ID" value="NZ_JACYTR010000002.1"/>
</dbReference>